<evidence type="ECO:0008006" key="4">
    <source>
        <dbReference type="Google" id="ProtNLM"/>
    </source>
</evidence>
<name>A0ABU1HTH8_9MICO</name>
<feature type="transmembrane region" description="Helical" evidence="1">
    <location>
        <begin position="65"/>
        <end position="90"/>
    </location>
</feature>
<organism evidence="2 3">
    <name type="scientific">Microbacterium foliorum</name>
    <dbReference type="NCBI Taxonomy" id="104336"/>
    <lineage>
        <taxon>Bacteria</taxon>
        <taxon>Bacillati</taxon>
        <taxon>Actinomycetota</taxon>
        <taxon>Actinomycetes</taxon>
        <taxon>Micrococcales</taxon>
        <taxon>Microbacteriaceae</taxon>
        <taxon>Microbacterium</taxon>
    </lineage>
</organism>
<comment type="caution">
    <text evidence="2">The sequence shown here is derived from an EMBL/GenBank/DDBJ whole genome shotgun (WGS) entry which is preliminary data.</text>
</comment>
<dbReference type="Proteomes" id="UP001249291">
    <property type="component" value="Unassembled WGS sequence"/>
</dbReference>
<proteinExistence type="predicted"/>
<evidence type="ECO:0000313" key="2">
    <source>
        <dbReference type="EMBL" id="MDR6143350.1"/>
    </source>
</evidence>
<reference evidence="2 3" key="1">
    <citation type="submission" date="2023-08" db="EMBL/GenBank/DDBJ databases">
        <title>Functional and genomic diversity of the sorghum phyllosphere microbiome.</title>
        <authorList>
            <person name="Shade A."/>
        </authorList>
    </citation>
    <scope>NUCLEOTIDE SEQUENCE [LARGE SCALE GENOMIC DNA]</scope>
    <source>
        <strain evidence="2 3">SORGH_AS_0445</strain>
    </source>
</reference>
<evidence type="ECO:0000313" key="3">
    <source>
        <dbReference type="Proteomes" id="UP001249291"/>
    </source>
</evidence>
<keyword evidence="1" id="KW-0472">Membrane</keyword>
<keyword evidence="1" id="KW-1133">Transmembrane helix</keyword>
<dbReference type="RefSeq" id="WP_309692319.1">
    <property type="nucleotide sequence ID" value="NZ_JAVIZQ010000001.1"/>
</dbReference>
<feature type="transmembrane region" description="Helical" evidence="1">
    <location>
        <begin position="20"/>
        <end position="53"/>
    </location>
</feature>
<gene>
    <name evidence="2" type="ORF">QE375_002904</name>
</gene>
<evidence type="ECO:0000256" key="1">
    <source>
        <dbReference type="SAM" id="Phobius"/>
    </source>
</evidence>
<accession>A0ABU1HTH8</accession>
<dbReference type="EMBL" id="JAVIZQ010000001">
    <property type="protein sequence ID" value="MDR6143350.1"/>
    <property type="molecule type" value="Genomic_DNA"/>
</dbReference>
<protein>
    <recommendedName>
        <fullName evidence="4">DUF4190 domain-containing protein</fullName>
    </recommendedName>
</protein>
<keyword evidence="1" id="KW-0812">Transmembrane</keyword>
<keyword evidence="3" id="KW-1185">Reference proteome</keyword>
<sequence length="96" mass="10242">MAVVVWVSGLGRGTPWGEFVMAIYICLLWVGSSSLVLFVAVTVAALVSAVMALRRIQRNQSLRGRAWAILGLTGGIVGIGLLVLALYFLVTVLLAR</sequence>